<dbReference type="AlphaFoldDB" id="A0A5B7DBV2"/>
<reference evidence="1 2" key="1">
    <citation type="submission" date="2019-05" db="EMBL/GenBank/DDBJ databases">
        <title>Another draft genome of Portunus trituberculatus and its Hox gene families provides insights of decapod evolution.</title>
        <authorList>
            <person name="Jeong J.-H."/>
            <person name="Song I."/>
            <person name="Kim S."/>
            <person name="Choi T."/>
            <person name="Kim D."/>
            <person name="Ryu S."/>
            <person name="Kim W."/>
        </authorList>
    </citation>
    <scope>NUCLEOTIDE SEQUENCE [LARGE SCALE GENOMIC DNA]</scope>
    <source>
        <tissue evidence="1">Muscle</tissue>
    </source>
</reference>
<keyword evidence="2" id="KW-1185">Reference proteome</keyword>
<comment type="caution">
    <text evidence="1">The sequence shown here is derived from an EMBL/GenBank/DDBJ whole genome shotgun (WGS) entry which is preliminary data.</text>
</comment>
<proteinExistence type="predicted"/>
<evidence type="ECO:0000313" key="1">
    <source>
        <dbReference type="EMBL" id="MPC18753.1"/>
    </source>
</evidence>
<protein>
    <submittedName>
        <fullName evidence="1">Uncharacterized protein</fullName>
    </submittedName>
</protein>
<evidence type="ECO:0000313" key="2">
    <source>
        <dbReference type="Proteomes" id="UP000324222"/>
    </source>
</evidence>
<dbReference type="Proteomes" id="UP000324222">
    <property type="component" value="Unassembled WGS sequence"/>
</dbReference>
<gene>
    <name evidence="1" type="ORF">E2C01_011645</name>
</gene>
<sequence>MSLDPERPRFSIEEVVGVGRSAKKNDVREPESRSMTEPFPLSFSVTLEGCCMAWRERGE</sequence>
<accession>A0A5B7DBV2</accession>
<name>A0A5B7DBV2_PORTR</name>
<dbReference type="EMBL" id="VSRR010000708">
    <property type="protein sequence ID" value="MPC18753.1"/>
    <property type="molecule type" value="Genomic_DNA"/>
</dbReference>
<organism evidence="1 2">
    <name type="scientific">Portunus trituberculatus</name>
    <name type="common">Swimming crab</name>
    <name type="synonym">Neptunus trituberculatus</name>
    <dbReference type="NCBI Taxonomy" id="210409"/>
    <lineage>
        <taxon>Eukaryota</taxon>
        <taxon>Metazoa</taxon>
        <taxon>Ecdysozoa</taxon>
        <taxon>Arthropoda</taxon>
        <taxon>Crustacea</taxon>
        <taxon>Multicrustacea</taxon>
        <taxon>Malacostraca</taxon>
        <taxon>Eumalacostraca</taxon>
        <taxon>Eucarida</taxon>
        <taxon>Decapoda</taxon>
        <taxon>Pleocyemata</taxon>
        <taxon>Brachyura</taxon>
        <taxon>Eubrachyura</taxon>
        <taxon>Portunoidea</taxon>
        <taxon>Portunidae</taxon>
        <taxon>Portuninae</taxon>
        <taxon>Portunus</taxon>
    </lineage>
</organism>